<organism evidence="3 4">
    <name type="scientific">Ophiostoma piceae (strain UAMH 11346)</name>
    <name type="common">Sap stain fungus</name>
    <dbReference type="NCBI Taxonomy" id="1262450"/>
    <lineage>
        <taxon>Eukaryota</taxon>
        <taxon>Fungi</taxon>
        <taxon>Dikarya</taxon>
        <taxon>Ascomycota</taxon>
        <taxon>Pezizomycotina</taxon>
        <taxon>Sordariomycetes</taxon>
        <taxon>Sordariomycetidae</taxon>
        <taxon>Ophiostomatales</taxon>
        <taxon>Ophiostomataceae</taxon>
        <taxon>Ophiostoma</taxon>
    </lineage>
</organism>
<dbReference type="Proteomes" id="UP000016923">
    <property type="component" value="Unassembled WGS sequence"/>
</dbReference>
<dbReference type="eggNOG" id="ENOG502QWBR">
    <property type="taxonomic scope" value="Eukaryota"/>
</dbReference>
<keyword evidence="4" id="KW-1185">Reference proteome</keyword>
<dbReference type="CDD" id="cd00413">
    <property type="entry name" value="Glyco_hydrolase_16"/>
    <property type="match status" value="1"/>
</dbReference>
<feature type="signal peptide" evidence="1">
    <location>
        <begin position="1"/>
        <end position="30"/>
    </location>
</feature>
<dbReference type="SUPFAM" id="SSF49899">
    <property type="entry name" value="Concanavalin A-like lectins/glucanases"/>
    <property type="match status" value="1"/>
</dbReference>
<dbReference type="GO" id="GO:0005975">
    <property type="term" value="P:carbohydrate metabolic process"/>
    <property type="evidence" value="ECO:0007669"/>
    <property type="project" value="InterPro"/>
</dbReference>
<evidence type="ECO:0000256" key="1">
    <source>
        <dbReference type="SAM" id="SignalP"/>
    </source>
</evidence>
<name>S3BZW8_OPHP1</name>
<gene>
    <name evidence="3" type="ORF">F503_02901</name>
</gene>
<dbReference type="InterPro" id="IPR013320">
    <property type="entry name" value="ConA-like_dom_sf"/>
</dbReference>
<dbReference type="PROSITE" id="PS51762">
    <property type="entry name" value="GH16_2"/>
    <property type="match status" value="1"/>
</dbReference>
<evidence type="ECO:0000259" key="2">
    <source>
        <dbReference type="PROSITE" id="PS51762"/>
    </source>
</evidence>
<dbReference type="Pfam" id="PF00722">
    <property type="entry name" value="Glyco_hydro_16"/>
    <property type="match status" value="1"/>
</dbReference>
<dbReference type="Gene3D" id="2.60.120.200">
    <property type="match status" value="1"/>
</dbReference>
<dbReference type="GO" id="GO:0004553">
    <property type="term" value="F:hydrolase activity, hydrolyzing O-glycosyl compounds"/>
    <property type="evidence" value="ECO:0007669"/>
    <property type="project" value="InterPro"/>
</dbReference>
<keyword evidence="3" id="KW-0378">Hydrolase</keyword>
<accession>S3BZW8</accession>
<proteinExistence type="predicted"/>
<feature type="chain" id="PRO_5004518286" evidence="1">
    <location>
        <begin position="31"/>
        <end position="379"/>
    </location>
</feature>
<reference evidence="3 4" key="1">
    <citation type="journal article" date="2013" name="BMC Genomics">
        <title>The genome and transcriptome of the pine saprophyte Ophiostoma piceae, and a comparison with the bark beetle-associated pine pathogen Grosmannia clavigera.</title>
        <authorList>
            <person name="Haridas S."/>
            <person name="Wang Y."/>
            <person name="Lim L."/>
            <person name="Massoumi Alamouti S."/>
            <person name="Jackman S."/>
            <person name="Docking R."/>
            <person name="Robertson G."/>
            <person name="Birol I."/>
            <person name="Bohlmann J."/>
            <person name="Breuil C."/>
        </authorList>
    </citation>
    <scope>NUCLEOTIDE SEQUENCE [LARGE SCALE GENOMIC DNA]</scope>
    <source>
        <strain evidence="3 4">UAMH 11346</strain>
    </source>
</reference>
<evidence type="ECO:0000313" key="4">
    <source>
        <dbReference type="Proteomes" id="UP000016923"/>
    </source>
</evidence>
<protein>
    <submittedName>
        <fullName evidence="3">Glycoside hydrolase family 16 protein</fullName>
    </submittedName>
</protein>
<dbReference type="OMA" id="FFYHNNS"/>
<dbReference type="PANTHER" id="PTHR38121:SF5">
    <property type="entry name" value="GH16 DOMAIN-CONTAINING PROTEIN"/>
    <property type="match status" value="1"/>
</dbReference>
<dbReference type="VEuPathDB" id="FungiDB:F503_02901"/>
<keyword evidence="1" id="KW-0732">Signal</keyword>
<dbReference type="HOGENOM" id="CLU_040566_0_0_1"/>
<dbReference type="OrthoDB" id="25131at2759"/>
<dbReference type="PANTHER" id="PTHR38121">
    <property type="entry name" value="GH16 DOMAIN-CONTAINING PROTEIN"/>
    <property type="match status" value="1"/>
</dbReference>
<dbReference type="InterPro" id="IPR000757">
    <property type="entry name" value="Beta-glucanase-like"/>
</dbReference>
<dbReference type="STRING" id="1262450.S3BZW8"/>
<evidence type="ECO:0000313" key="3">
    <source>
        <dbReference type="EMBL" id="EPE06072.1"/>
    </source>
</evidence>
<dbReference type="AlphaFoldDB" id="S3BZW8"/>
<feature type="domain" description="GH16" evidence="2">
    <location>
        <begin position="53"/>
        <end position="296"/>
    </location>
</feature>
<dbReference type="EMBL" id="KE148154">
    <property type="protein sequence ID" value="EPE06072.1"/>
    <property type="molecule type" value="Genomic_DNA"/>
</dbReference>
<sequence>MTSFYPVARPMLSRLVVGLLLLGLVHRAWADCECGYSAVIDDDTPLFTDLIETDFAHLDDIATNTDWVRQAFNVTADKARGSYGEMYQADNMRTAVSTNAKTEDGQAKNGQPAGLELVVNPRLVNGMVPAAEIDSSRTDVLFGTFRASMRLTNVAGTCSAFFWYFNDTQEIDMEFLSREYNTTNSTYPVNLVLQSREAAESGFDAAGTPTFVKANLPFDPTANFHEYRIDFLPGKVVFYADNEVLAEMGSDAVPTHAGHLVMQQWSNGNPQWSGGPPTQDATTTVAYVKAYFNSSSSQRQSDWAHRCRDMNAPGAVCPIPEMTATNSTPSEWFFTNQGNMTNNQTVSGQDSAGTSVSVMDNLWLMLIVSLLVAGRVRVW</sequence>